<dbReference type="SUPFAM" id="SSF51556">
    <property type="entry name" value="Metallo-dependent hydrolases"/>
    <property type="match status" value="1"/>
</dbReference>
<dbReference type="GO" id="GO:0004536">
    <property type="term" value="F:DNA nuclease activity"/>
    <property type="evidence" value="ECO:0007669"/>
    <property type="project" value="InterPro"/>
</dbReference>
<sequence length="276" mass="30949">MANFIQQTDVMSKKRRDIPQYQLPIIETHFHLDYLKDGSPDEILNAARAIGVEHFMTISVTPSNMPTAMALAHANNDVSATLGVHPHDAAEFNDDTEVFMRANLRDDKVVAVGEIGLDYYYDHCDRDVQKAVFKRQLALAVEFEMPVVIHTREADDDTMAILREYAPQMKRKGVVHSFTSGMELAKVAVELGFCLGINGIVTFNKADNVREVVAATPLEQLLLETDSPYLTPMPYRGVENAPKYLPFIAEKIAEVKGITVEAVLKQTYANSLREFF</sequence>
<dbReference type="AlphaFoldDB" id="A0A170PLW5"/>
<proteinExistence type="predicted"/>
<keyword evidence="1" id="KW-0479">Metal-binding</keyword>
<protein>
    <submittedName>
        <fullName evidence="3">Deoxyribonuclease YcfH</fullName>
    </submittedName>
</protein>
<dbReference type="InterPro" id="IPR018228">
    <property type="entry name" value="DNase_TatD-rel_CS"/>
</dbReference>
<dbReference type="InterPro" id="IPR032466">
    <property type="entry name" value="Metal_Hydrolase"/>
</dbReference>
<evidence type="ECO:0000313" key="3">
    <source>
        <dbReference type="EMBL" id="CUS41926.1"/>
    </source>
</evidence>
<dbReference type="GO" id="GO:0046872">
    <property type="term" value="F:metal ion binding"/>
    <property type="evidence" value="ECO:0007669"/>
    <property type="project" value="UniProtKB-KW"/>
</dbReference>
<dbReference type="GO" id="GO:0016788">
    <property type="term" value="F:hydrolase activity, acting on ester bonds"/>
    <property type="evidence" value="ECO:0007669"/>
    <property type="project" value="InterPro"/>
</dbReference>
<evidence type="ECO:0000256" key="1">
    <source>
        <dbReference type="ARBA" id="ARBA00022723"/>
    </source>
</evidence>
<gene>
    <name evidence="3" type="ORF">MGWOODY_Tha2974</name>
</gene>
<keyword evidence="2" id="KW-0378">Hydrolase</keyword>
<dbReference type="FunFam" id="3.20.20.140:FF:000005">
    <property type="entry name" value="TatD family hydrolase"/>
    <property type="match status" value="1"/>
</dbReference>
<dbReference type="PROSITE" id="PS01091">
    <property type="entry name" value="TATD_3"/>
    <property type="match status" value="1"/>
</dbReference>
<evidence type="ECO:0000256" key="2">
    <source>
        <dbReference type="ARBA" id="ARBA00022801"/>
    </source>
</evidence>
<dbReference type="CDD" id="cd01310">
    <property type="entry name" value="TatD_DNAse"/>
    <property type="match status" value="1"/>
</dbReference>
<accession>A0A170PLW5</accession>
<dbReference type="Pfam" id="PF01026">
    <property type="entry name" value="TatD_DNase"/>
    <property type="match status" value="1"/>
</dbReference>
<dbReference type="PIRSF" id="PIRSF005902">
    <property type="entry name" value="DNase_TatD"/>
    <property type="match status" value="1"/>
</dbReference>
<reference evidence="3" key="1">
    <citation type="submission" date="2015-10" db="EMBL/GenBank/DDBJ databases">
        <authorList>
            <person name="Gilbert D.G."/>
        </authorList>
    </citation>
    <scope>NUCLEOTIDE SEQUENCE</scope>
</reference>
<dbReference type="Gene3D" id="3.20.20.140">
    <property type="entry name" value="Metal-dependent hydrolases"/>
    <property type="match status" value="1"/>
</dbReference>
<dbReference type="PANTHER" id="PTHR46124:SF2">
    <property type="entry name" value="D-AMINOACYL-TRNA DEACYLASE"/>
    <property type="match status" value="1"/>
</dbReference>
<dbReference type="PROSITE" id="PS01090">
    <property type="entry name" value="TATD_2"/>
    <property type="match status" value="1"/>
</dbReference>
<name>A0A170PLW5_9ZZZZ</name>
<dbReference type="EMBL" id="CZQC01000058">
    <property type="protein sequence ID" value="CUS41926.1"/>
    <property type="molecule type" value="Genomic_DNA"/>
</dbReference>
<dbReference type="InterPro" id="IPR001130">
    <property type="entry name" value="TatD-like"/>
</dbReference>
<dbReference type="NCBIfam" id="TIGR00010">
    <property type="entry name" value="YchF/TatD family DNA exonuclease"/>
    <property type="match status" value="1"/>
</dbReference>
<dbReference type="PANTHER" id="PTHR46124">
    <property type="entry name" value="D-AMINOACYL-TRNA DEACYLASE"/>
    <property type="match status" value="1"/>
</dbReference>
<organism evidence="3">
    <name type="scientific">hydrothermal vent metagenome</name>
    <dbReference type="NCBI Taxonomy" id="652676"/>
    <lineage>
        <taxon>unclassified sequences</taxon>
        <taxon>metagenomes</taxon>
        <taxon>ecological metagenomes</taxon>
    </lineage>
</organism>
<dbReference type="InterPro" id="IPR015991">
    <property type="entry name" value="TatD/YcfH-like"/>
</dbReference>